<accession>A0A9P4LFL8</accession>
<dbReference type="OrthoDB" id="3788792at2759"/>
<reference evidence="1" key="1">
    <citation type="journal article" date="2020" name="Stud. Mycol.">
        <title>101 Dothideomycetes genomes: a test case for predicting lifestyles and emergence of pathogens.</title>
        <authorList>
            <person name="Haridas S."/>
            <person name="Albert R."/>
            <person name="Binder M."/>
            <person name="Bloem J."/>
            <person name="Labutti K."/>
            <person name="Salamov A."/>
            <person name="Andreopoulos B."/>
            <person name="Baker S."/>
            <person name="Barry K."/>
            <person name="Bills G."/>
            <person name="Bluhm B."/>
            <person name="Cannon C."/>
            <person name="Castanera R."/>
            <person name="Culley D."/>
            <person name="Daum C."/>
            <person name="Ezra D."/>
            <person name="Gonzalez J."/>
            <person name="Henrissat B."/>
            <person name="Kuo A."/>
            <person name="Liang C."/>
            <person name="Lipzen A."/>
            <person name="Lutzoni F."/>
            <person name="Magnuson J."/>
            <person name="Mondo S."/>
            <person name="Nolan M."/>
            <person name="Ohm R."/>
            <person name="Pangilinan J."/>
            <person name="Park H.-J."/>
            <person name="Ramirez L."/>
            <person name="Alfaro M."/>
            <person name="Sun H."/>
            <person name="Tritt A."/>
            <person name="Yoshinaga Y."/>
            <person name="Zwiers L.-H."/>
            <person name="Turgeon B."/>
            <person name="Goodwin S."/>
            <person name="Spatafora J."/>
            <person name="Crous P."/>
            <person name="Grigoriev I."/>
        </authorList>
    </citation>
    <scope>NUCLEOTIDE SEQUENCE</scope>
    <source>
        <strain evidence="1">CBS 110217</strain>
    </source>
</reference>
<name>A0A9P4LFL8_9PLEO</name>
<evidence type="ECO:0000313" key="2">
    <source>
        <dbReference type="Proteomes" id="UP000799777"/>
    </source>
</evidence>
<comment type="caution">
    <text evidence="1">The sequence shown here is derived from an EMBL/GenBank/DDBJ whole genome shotgun (WGS) entry which is preliminary data.</text>
</comment>
<dbReference type="Proteomes" id="UP000799777">
    <property type="component" value="Unassembled WGS sequence"/>
</dbReference>
<sequence>MGLTPLPQTRWNQDGEQYQIDRQTACLDNLVQEVLSEHGQLREVLNSLISHAAVTVERLDGAELIRALTSASLSHPEFTMYWIEQVFRLFCHVFPHEPTASFLSYNIECGFARPKRERWYSTGAIDRNWPQAKYAQNEFAFSTCFGRSFCFFGLGERFLVAATEEAGIARISYYLRHPLRRQDLSRTSRATVRESASLPLEEGSGARCCQWEGSLAGRSVIEKGRPSSVSGVIQATAAP</sequence>
<keyword evidence="2" id="KW-1185">Reference proteome</keyword>
<dbReference type="EMBL" id="ML978459">
    <property type="protein sequence ID" value="KAF2022727.1"/>
    <property type="molecule type" value="Genomic_DNA"/>
</dbReference>
<evidence type="ECO:0000313" key="1">
    <source>
        <dbReference type="EMBL" id="KAF2022727.1"/>
    </source>
</evidence>
<dbReference type="AlphaFoldDB" id="A0A9P4LFL8"/>
<gene>
    <name evidence="1" type="ORF">EK21DRAFT_95487</name>
</gene>
<organism evidence="1 2">
    <name type="scientific">Setomelanomma holmii</name>
    <dbReference type="NCBI Taxonomy" id="210430"/>
    <lineage>
        <taxon>Eukaryota</taxon>
        <taxon>Fungi</taxon>
        <taxon>Dikarya</taxon>
        <taxon>Ascomycota</taxon>
        <taxon>Pezizomycotina</taxon>
        <taxon>Dothideomycetes</taxon>
        <taxon>Pleosporomycetidae</taxon>
        <taxon>Pleosporales</taxon>
        <taxon>Pleosporineae</taxon>
        <taxon>Phaeosphaeriaceae</taxon>
        <taxon>Setomelanomma</taxon>
    </lineage>
</organism>
<proteinExistence type="predicted"/>
<protein>
    <submittedName>
        <fullName evidence="1">Uncharacterized protein</fullName>
    </submittedName>
</protein>